<protein>
    <submittedName>
        <fullName evidence="2">Copper chaperone PCu(A)C</fullName>
    </submittedName>
</protein>
<dbReference type="EMBL" id="JBHSGA010000017">
    <property type="protein sequence ID" value="MFC4527874.1"/>
    <property type="molecule type" value="Genomic_DNA"/>
</dbReference>
<evidence type="ECO:0000313" key="3">
    <source>
        <dbReference type="Proteomes" id="UP001595961"/>
    </source>
</evidence>
<keyword evidence="3" id="KW-1185">Reference proteome</keyword>
<comment type="caution">
    <text evidence="2">The sequence shown here is derived from an EMBL/GenBank/DDBJ whole genome shotgun (WGS) entry which is preliminary data.</text>
</comment>
<reference evidence="3" key="1">
    <citation type="journal article" date="2019" name="Int. J. Syst. Evol. Microbiol.">
        <title>The Global Catalogue of Microorganisms (GCM) 10K type strain sequencing project: providing services to taxonomists for standard genome sequencing and annotation.</title>
        <authorList>
            <consortium name="The Broad Institute Genomics Platform"/>
            <consortium name="The Broad Institute Genome Sequencing Center for Infectious Disease"/>
            <person name="Wu L."/>
            <person name="Ma J."/>
        </authorList>
    </citation>
    <scope>NUCLEOTIDE SEQUENCE [LARGE SCALE GENOMIC DNA]</scope>
    <source>
        <strain evidence="3">CCM 4481</strain>
    </source>
</reference>
<feature type="signal peptide" evidence="1">
    <location>
        <begin position="1"/>
        <end position="26"/>
    </location>
</feature>
<dbReference type="InterPro" id="IPR007410">
    <property type="entry name" value="LpqE-like"/>
</dbReference>
<dbReference type="SUPFAM" id="SSF110087">
    <property type="entry name" value="DR1885-like metal-binding protein"/>
    <property type="match status" value="1"/>
</dbReference>
<dbReference type="RefSeq" id="WP_266151864.1">
    <property type="nucleotide sequence ID" value="NZ_CP064028.1"/>
</dbReference>
<dbReference type="PANTHER" id="PTHR36302">
    <property type="entry name" value="BLR7088 PROTEIN"/>
    <property type="match status" value="1"/>
</dbReference>
<feature type="chain" id="PRO_5047381820" evidence="1">
    <location>
        <begin position="27"/>
        <end position="161"/>
    </location>
</feature>
<sequence length="161" mass="16686">MSFRLPVTRSLPLLLAGILLAGGVHATEAEHIRASQAWLRVLPGDLPAGAYVTLENTGDQPASLRGAESTNYASVMLHQSSTEGGMGRMNAVDRLVVPAHGKASLAPGGYHLMLMKAASAVKPGDKVKLALVFGDGSKLDVDFLARPANATDIGAGAEHAH</sequence>
<proteinExistence type="predicted"/>
<organism evidence="2 3">
    <name type="scientific">Dyella halodurans</name>
    <dbReference type="NCBI Taxonomy" id="1920171"/>
    <lineage>
        <taxon>Bacteria</taxon>
        <taxon>Pseudomonadati</taxon>
        <taxon>Pseudomonadota</taxon>
        <taxon>Gammaproteobacteria</taxon>
        <taxon>Lysobacterales</taxon>
        <taxon>Rhodanobacteraceae</taxon>
        <taxon>Dyella</taxon>
    </lineage>
</organism>
<evidence type="ECO:0000256" key="1">
    <source>
        <dbReference type="SAM" id="SignalP"/>
    </source>
</evidence>
<accession>A0ABV9C4A0</accession>
<evidence type="ECO:0000313" key="2">
    <source>
        <dbReference type="EMBL" id="MFC4527874.1"/>
    </source>
</evidence>
<dbReference type="InterPro" id="IPR058248">
    <property type="entry name" value="Lxx211020-like"/>
</dbReference>
<dbReference type="Gene3D" id="2.60.40.1890">
    <property type="entry name" value="PCu(A)C copper chaperone"/>
    <property type="match status" value="1"/>
</dbReference>
<keyword evidence="1" id="KW-0732">Signal</keyword>
<dbReference type="PANTHER" id="PTHR36302:SF1">
    <property type="entry name" value="COPPER CHAPERONE PCU(A)C"/>
    <property type="match status" value="1"/>
</dbReference>
<dbReference type="Proteomes" id="UP001595961">
    <property type="component" value="Unassembled WGS sequence"/>
</dbReference>
<name>A0ABV9C4A0_9GAMM</name>
<dbReference type="InterPro" id="IPR036182">
    <property type="entry name" value="PCuAC_sf"/>
</dbReference>
<dbReference type="Pfam" id="PF04314">
    <property type="entry name" value="PCuAC"/>
    <property type="match status" value="1"/>
</dbReference>
<gene>
    <name evidence="2" type="ORF">ACFO5W_14615</name>
</gene>